<sequence length="245" mass="29053">MMEVQQETEQKVVQVNPRRSTQKAEIIEFVGPPGAGKTSNCYCYTAMLRNLGYQVLTLKDIKNHLNSISKTKRVKLMAKTLFLHLPKVVSYSFTLFLNRIFSLNSITRYLRIAVFDTTLHQMLAHKKYDFVLLEQWMIQELWSATIFKLRSYGKIEKQLHRYYLKTDKLLYFDIDMETASVRITNRTSNLSRFDRMDPKRRVRKLKQYNAYLFNLYKYAHGPEKHVISTKNSPQENANHFLQHLT</sequence>
<name>A0ABP8FK15_9BACT</name>
<reference evidence="2" key="1">
    <citation type="journal article" date="2019" name="Int. J. Syst. Evol. Microbiol.">
        <title>The Global Catalogue of Microorganisms (GCM) 10K type strain sequencing project: providing services to taxonomists for standard genome sequencing and annotation.</title>
        <authorList>
            <consortium name="The Broad Institute Genomics Platform"/>
            <consortium name="The Broad Institute Genome Sequencing Center for Infectious Disease"/>
            <person name="Wu L."/>
            <person name="Ma J."/>
        </authorList>
    </citation>
    <scope>NUCLEOTIDE SEQUENCE [LARGE SCALE GENOMIC DNA]</scope>
    <source>
        <strain evidence="2">JCM 17917</strain>
    </source>
</reference>
<dbReference type="Gene3D" id="3.40.50.300">
    <property type="entry name" value="P-loop containing nucleotide triphosphate hydrolases"/>
    <property type="match status" value="1"/>
</dbReference>
<proteinExistence type="predicted"/>
<dbReference type="InterPro" id="IPR027417">
    <property type="entry name" value="P-loop_NTPase"/>
</dbReference>
<dbReference type="EMBL" id="BAABGX010000002">
    <property type="protein sequence ID" value="GAA4305207.1"/>
    <property type="molecule type" value="Genomic_DNA"/>
</dbReference>
<dbReference type="SUPFAM" id="SSF52540">
    <property type="entry name" value="P-loop containing nucleoside triphosphate hydrolases"/>
    <property type="match status" value="1"/>
</dbReference>
<evidence type="ECO:0000313" key="1">
    <source>
        <dbReference type="EMBL" id="GAA4305207.1"/>
    </source>
</evidence>
<gene>
    <name evidence="1" type="ORF">GCM10023183_19170</name>
</gene>
<dbReference type="Proteomes" id="UP001501844">
    <property type="component" value="Unassembled WGS sequence"/>
</dbReference>
<protein>
    <submittedName>
        <fullName evidence="1">Uncharacterized protein</fullName>
    </submittedName>
</protein>
<organism evidence="1 2">
    <name type="scientific">Nibribacter koreensis</name>
    <dbReference type="NCBI Taxonomy" id="1084519"/>
    <lineage>
        <taxon>Bacteria</taxon>
        <taxon>Pseudomonadati</taxon>
        <taxon>Bacteroidota</taxon>
        <taxon>Cytophagia</taxon>
        <taxon>Cytophagales</taxon>
        <taxon>Hymenobacteraceae</taxon>
        <taxon>Nibribacter</taxon>
    </lineage>
</organism>
<keyword evidence="2" id="KW-1185">Reference proteome</keyword>
<dbReference type="RefSeq" id="WP_345165118.1">
    <property type="nucleotide sequence ID" value="NZ_BAABGX010000002.1"/>
</dbReference>
<accession>A0ABP8FK15</accession>
<comment type="caution">
    <text evidence="1">The sequence shown here is derived from an EMBL/GenBank/DDBJ whole genome shotgun (WGS) entry which is preliminary data.</text>
</comment>
<evidence type="ECO:0000313" key="2">
    <source>
        <dbReference type="Proteomes" id="UP001501844"/>
    </source>
</evidence>